<comment type="caution">
    <text evidence="8">The sequence shown here is derived from an EMBL/GenBank/DDBJ whole genome shotgun (WGS) entry which is preliminary data.</text>
</comment>
<gene>
    <name evidence="8" type="ORF">C2L71_08270</name>
</gene>
<dbReference type="InterPro" id="IPR003661">
    <property type="entry name" value="HisK_dim/P_dom"/>
</dbReference>
<dbReference type="InterPro" id="IPR050736">
    <property type="entry name" value="Sensor_HK_Regulatory"/>
</dbReference>
<dbReference type="Gene3D" id="1.10.287.130">
    <property type="match status" value="1"/>
</dbReference>
<comment type="subcellular location">
    <subcellularLocation>
        <location evidence="2">Cell membrane</location>
    </subcellularLocation>
</comment>
<evidence type="ECO:0000259" key="7">
    <source>
        <dbReference type="PROSITE" id="PS50109"/>
    </source>
</evidence>
<evidence type="ECO:0000313" key="8">
    <source>
        <dbReference type="EMBL" id="PNV67402.1"/>
    </source>
</evidence>
<keyword evidence="9" id="KW-1185">Reference proteome</keyword>
<evidence type="ECO:0000256" key="5">
    <source>
        <dbReference type="ARBA" id="ARBA00022777"/>
    </source>
</evidence>
<dbReference type="SUPFAM" id="SSF47384">
    <property type="entry name" value="Homodimeric domain of signal transducing histidine kinase"/>
    <property type="match status" value="1"/>
</dbReference>
<protein>
    <recommendedName>
        <fullName evidence="3">histidine kinase</fullName>
        <ecNumber evidence="3">2.7.13.3</ecNumber>
    </recommendedName>
</protein>
<keyword evidence="4" id="KW-0808">Transferase</keyword>
<accession>A0A2K2UAY9</accession>
<dbReference type="Proteomes" id="UP000236197">
    <property type="component" value="Unassembled WGS sequence"/>
</dbReference>
<dbReference type="PANTHER" id="PTHR43711:SF1">
    <property type="entry name" value="HISTIDINE KINASE 1"/>
    <property type="match status" value="1"/>
</dbReference>
<dbReference type="InterPro" id="IPR036890">
    <property type="entry name" value="HATPase_C_sf"/>
</dbReference>
<dbReference type="SUPFAM" id="SSF55874">
    <property type="entry name" value="ATPase domain of HSP90 chaperone/DNA topoisomerase II/histidine kinase"/>
    <property type="match status" value="1"/>
</dbReference>
<evidence type="ECO:0000256" key="3">
    <source>
        <dbReference type="ARBA" id="ARBA00012438"/>
    </source>
</evidence>
<dbReference type="GO" id="GO:0000155">
    <property type="term" value="F:phosphorelay sensor kinase activity"/>
    <property type="evidence" value="ECO:0007669"/>
    <property type="project" value="InterPro"/>
</dbReference>
<name>A0A2K2UAY9_9ACTN</name>
<dbReference type="PANTHER" id="PTHR43711">
    <property type="entry name" value="TWO-COMPONENT HISTIDINE KINASE"/>
    <property type="match status" value="1"/>
</dbReference>
<proteinExistence type="predicted"/>
<dbReference type="InterPro" id="IPR036097">
    <property type="entry name" value="HisK_dim/P_sf"/>
</dbReference>
<dbReference type="InterPro" id="IPR003594">
    <property type="entry name" value="HATPase_dom"/>
</dbReference>
<evidence type="ECO:0000256" key="6">
    <source>
        <dbReference type="ARBA" id="ARBA00023012"/>
    </source>
</evidence>
<dbReference type="AlphaFoldDB" id="A0A2K2UAY9"/>
<dbReference type="Gene3D" id="3.30.565.10">
    <property type="entry name" value="Histidine kinase-like ATPase, C-terminal domain"/>
    <property type="match status" value="1"/>
</dbReference>
<dbReference type="EC" id="2.7.13.3" evidence="3"/>
<sequence length="316" mass="35141">MAHVLLIVALACALAVAAWFAVRCLLLKRSLRRADAELREIVERLEENRIVKLPSPDADLEALLGTVNASLAGIRRQAALYARREADLKAQVERISHDLRTPLTSIQGYLALVDESALDAEARASLATVRRKADALQRLIAQFYDLSRFEAEDFHLELGQVDVGRLVRESVAEQYRLLEERGLDVRVEVPRHAVKARANAEALERVFENLLHNVSKYARSSFEAVVEEENAEVAVVFANDVDDVGRLDAERLFEPHYAADASRSQESSGLGLTIARHLTERMGGTLEARAEERDGVAWLSFALRLPQVEPGILHPG</sequence>
<evidence type="ECO:0000256" key="1">
    <source>
        <dbReference type="ARBA" id="ARBA00000085"/>
    </source>
</evidence>
<dbReference type="CDD" id="cd00082">
    <property type="entry name" value="HisKA"/>
    <property type="match status" value="1"/>
</dbReference>
<dbReference type="OrthoDB" id="9806130at2"/>
<dbReference type="EMBL" id="PPEK01000009">
    <property type="protein sequence ID" value="PNV67402.1"/>
    <property type="molecule type" value="Genomic_DNA"/>
</dbReference>
<dbReference type="SMART" id="SM00388">
    <property type="entry name" value="HisKA"/>
    <property type="match status" value="1"/>
</dbReference>
<dbReference type="SMART" id="SM00387">
    <property type="entry name" value="HATPase_c"/>
    <property type="match status" value="1"/>
</dbReference>
<reference evidence="9" key="1">
    <citation type="submission" date="2018-01" db="EMBL/GenBank/DDBJ databases">
        <title>Rubneribacter badeniensis gen. nov., sp. nov., and Colonibacter rubneri, gen. nov., sp. nov., WGS of new members of the Eggerthellaceae.</title>
        <authorList>
            <person name="Danylec N."/>
            <person name="Stoll D.A."/>
            <person name="Doetsch A."/>
            <person name="Kulling S.E."/>
            <person name="Huch M."/>
        </authorList>
    </citation>
    <scope>NUCLEOTIDE SEQUENCE [LARGE SCALE GENOMIC DNA]</scope>
    <source>
        <strain evidence="9">ResAG-96</strain>
    </source>
</reference>
<dbReference type="InterPro" id="IPR005467">
    <property type="entry name" value="His_kinase_dom"/>
</dbReference>
<feature type="domain" description="Histidine kinase" evidence="7">
    <location>
        <begin position="94"/>
        <end position="309"/>
    </location>
</feature>
<dbReference type="PROSITE" id="PS50109">
    <property type="entry name" value="HIS_KIN"/>
    <property type="match status" value="1"/>
</dbReference>
<evidence type="ECO:0000256" key="2">
    <source>
        <dbReference type="ARBA" id="ARBA00004236"/>
    </source>
</evidence>
<dbReference type="Pfam" id="PF02518">
    <property type="entry name" value="HATPase_c"/>
    <property type="match status" value="1"/>
</dbReference>
<evidence type="ECO:0000256" key="4">
    <source>
        <dbReference type="ARBA" id="ARBA00022679"/>
    </source>
</evidence>
<keyword evidence="5 8" id="KW-0418">Kinase</keyword>
<dbReference type="Pfam" id="PF00512">
    <property type="entry name" value="HisKA"/>
    <property type="match status" value="1"/>
</dbReference>
<organism evidence="8 9">
    <name type="scientific">Enteroscipio rubneri</name>
    <dbReference type="NCBI Taxonomy" id="2070686"/>
    <lineage>
        <taxon>Bacteria</taxon>
        <taxon>Bacillati</taxon>
        <taxon>Actinomycetota</taxon>
        <taxon>Coriobacteriia</taxon>
        <taxon>Eggerthellales</taxon>
        <taxon>Eggerthellaceae</taxon>
        <taxon>Enteroscipio</taxon>
    </lineage>
</organism>
<keyword evidence="6" id="KW-0902">Two-component regulatory system</keyword>
<comment type="catalytic activity">
    <reaction evidence="1">
        <text>ATP + protein L-histidine = ADP + protein N-phospho-L-histidine.</text>
        <dbReference type="EC" id="2.7.13.3"/>
    </reaction>
</comment>
<dbReference type="GO" id="GO:0005886">
    <property type="term" value="C:plasma membrane"/>
    <property type="evidence" value="ECO:0007669"/>
    <property type="project" value="UniProtKB-SubCell"/>
</dbReference>
<evidence type="ECO:0000313" key="9">
    <source>
        <dbReference type="Proteomes" id="UP000236197"/>
    </source>
</evidence>